<organism evidence="2 3">
    <name type="scientific">Actinorhabdospora filicis</name>
    <dbReference type="NCBI Taxonomy" id="1785913"/>
    <lineage>
        <taxon>Bacteria</taxon>
        <taxon>Bacillati</taxon>
        <taxon>Actinomycetota</taxon>
        <taxon>Actinomycetes</taxon>
        <taxon>Micromonosporales</taxon>
        <taxon>Micromonosporaceae</taxon>
        <taxon>Actinorhabdospora</taxon>
    </lineage>
</organism>
<feature type="transmembrane region" description="Helical" evidence="1">
    <location>
        <begin position="132"/>
        <end position="155"/>
    </location>
</feature>
<reference evidence="2" key="1">
    <citation type="submission" date="2023-03" db="EMBL/GenBank/DDBJ databases">
        <title>Actinorhabdospora filicis NBRC 111898.</title>
        <authorList>
            <person name="Ichikawa N."/>
            <person name="Sato H."/>
            <person name="Tonouchi N."/>
        </authorList>
    </citation>
    <scope>NUCLEOTIDE SEQUENCE</scope>
    <source>
        <strain evidence="2">NBRC 111898</strain>
    </source>
</reference>
<evidence type="ECO:0000313" key="3">
    <source>
        <dbReference type="Proteomes" id="UP001165079"/>
    </source>
</evidence>
<proteinExistence type="predicted"/>
<feature type="transmembrane region" description="Helical" evidence="1">
    <location>
        <begin position="35"/>
        <end position="57"/>
    </location>
</feature>
<name>A0A9W6SUC7_9ACTN</name>
<comment type="caution">
    <text evidence="2">The sequence shown here is derived from an EMBL/GenBank/DDBJ whole genome shotgun (WGS) entry which is preliminary data.</text>
</comment>
<dbReference type="RefSeq" id="WP_285667558.1">
    <property type="nucleotide sequence ID" value="NZ_BSTX01000008.1"/>
</dbReference>
<keyword evidence="3" id="KW-1185">Reference proteome</keyword>
<gene>
    <name evidence="2" type="ORF">Afil01_67990</name>
</gene>
<evidence type="ECO:0000256" key="1">
    <source>
        <dbReference type="SAM" id="Phobius"/>
    </source>
</evidence>
<feature type="transmembrane region" description="Helical" evidence="1">
    <location>
        <begin position="7"/>
        <end position="29"/>
    </location>
</feature>
<keyword evidence="1" id="KW-1133">Transmembrane helix</keyword>
<accession>A0A9W6SUC7</accession>
<dbReference type="EMBL" id="BSTX01000008">
    <property type="protein sequence ID" value="GLZ81992.1"/>
    <property type="molecule type" value="Genomic_DNA"/>
</dbReference>
<sequence>MTTRVWLYAYLIVMSVLTAFNLVSLLLLSDSPVTAMVSIAVGLPLWAIGSGLIFAVWRLVRSWRRLAAAPLVEARLVGADGDTDLYEYVVAGHAPQPFRHPRRGASPPVLPLRVIPGEGAETPARLRSRGTLVTVGGLVLGGIGLIACALAAIYLPGTALYYVFV</sequence>
<keyword evidence="1" id="KW-0812">Transmembrane</keyword>
<keyword evidence="1" id="KW-0472">Membrane</keyword>
<protein>
    <submittedName>
        <fullName evidence="2">Uncharacterized protein</fullName>
    </submittedName>
</protein>
<evidence type="ECO:0000313" key="2">
    <source>
        <dbReference type="EMBL" id="GLZ81992.1"/>
    </source>
</evidence>
<dbReference type="AlphaFoldDB" id="A0A9W6SUC7"/>
<dbReference type="Proteomes" id="UP001165079">
    <property type="component" value="Unassembled WGS sequence"/>
</dbReference>